<keyword evidence="2" id="KW-0808">Transferase</keyword>
<feature type="transmembrane region" description="Helical" evidence="4">
    <location>
        <begin position="87"/>
        <end position="108"/>
    </location>
</feature>
<dbReference type="Pfam" id="PF16076">
    <property type="entry name" value="Acyltransf_C"/>
    <property type="match status" value="1"/>
</dbReference>
<accession>A0A0B6ZJ34</accession>
<evidence type="ECO:0000313" key="6">
    <source>
        <dbReference type="EMBL" id="CEK68503.1"/>
    </source>
</evidence>
<dbReference type="PANTHER" id="PTHR10983:SF24">
    <property type="entry name" value="1-ACYLGLYCEROL-3-PHOSPHATE O-ACYLTRANSFERASE 3, ISOFORM E-RELATED"/>
    <property type="match status" value="1"/>
</dbReference>
<name>A0A0B6ZJ34_9EUPU</name>
<evidence type="ECO:0000256" key="4">
    <source>
        <dbReference type="SAM" id="Phobius"/>
    </source>
</evidence>
<feature type="non-terminal residue" evidence="6">
    <location>
        <position position="1"/>
    </location>
</feature>
<dbReference type="EMBL" id="HACG01021638">
    <property type="protein sequence ID" value="CEK68503.1"/>
    <property type="molecule type" value="Transcribed_RNA"/>
</dbReference>
<keyword evidence="4" id="KW-0812">Transmembrane</keyword>
<feature type="domain" description="Acyltransferase C-terminal" evidence="5">
    <location>
        <begin position="2"/>
        <end position="66"/>
    </location>
</feature>
<organism evidence="6">
    <name type="scientific">Arion vulgaris</name>
    <dbReference type="NCBI Taxonomy" id="1028688"/>
    <lineage>
        <taxon>Eukaryota</taxon>
        <taxon>Metazoa</taxon>
        <taxon>Spiralia</taxon>
        <taxon>Lophotrochozoa</taxon>
        <taxon>Mollusca</taxon>
        <taxon>Gastropoda</taxon>
        <taxon>Heterobranchia</taxon>
        <taxon>Euthyneura</taxon>
        <taxon>Panpulmonata</taxon>
        <taxon>Eupulmonata</taxon>
        <taxon>Stylommatophora</taxon>
        <taxon>Helicina</taxon>
        <taxon>Arionoidea</taxon>
        <taxon>Arionidae</taxon>
        <taxon>Arion</taxon>
    </lineage>
</organism>
<dbReference type="InterPro" id="IPR032098">
    <property type="entry name" value="Acyltransf_C"/>
</dbReference>
<comment type="similarity">
    <text evidence="1">Belongs to the 1-acyl-sn-glycerol-3-phosphate acyltransferase family.</text>
</comment>
<reference evidence="6" key="1">
    <citation type="submission" date="2014-12" db="EMBL/GenBank/DDBJ databases">
        <title>Insight into the proteome of Arion vulgaris.</title>
        <authorList>
            <person name="Aradska J."/>
            <person name="Bulat T."/>
            <person name="Smidak R."/>
            <person name="Sarate P."/>
            <person name="Gangsoo J."/>
            <person name="Sialana F."/>
            <person name="Bilban M."/>
            <person name="Lubec G."/>
        </authorList>
    </citation>
    <scope>NUCLEOTIDE SEQUENCE</scope>
    <source>
        <tissue evidence="6">Skin</tissue>
    </source>
</reference>
<dbReference type="PANTHER" id="PTHR10983">
    <property type="entry name" value="1-ACYLGLYCEROL-3-PHOSPHATE ACYLTRANSFERASE-RELATED"/>
    <property type="match status" value="1"/>
</dbReference>
<dbReference type="GO" id="GO:0003841">
    <property type="term" value="F:1-acylglycerol-3-phosphate O-acyltransferase activity"/>
    <property type="evidence" value="ECO:0007669"/>
    <property type="project" value="TreeGrafter"/>
</dbReference>
<keyword evidence="4" id="KW-0472">Membrane</keyword>
<evidence type="ECO:0000259" key="5">
    <source>
        <dbReference type="Pfam" id="PF16076"/>
    </source>
</evidence>
<keyword evidence="4" id="KW-1133">Transmembrane helix</keyword>
<sequence>LAHFHTERISIDSVPIDTDEKCADWLRKLFKRKDDLFEGFLQTGQFPGTVCSVERRINDLVMWIFWAVLTCVPLFLYLGSIFLAGTFIQQGLLVGGVVILSVMVRLMISVTEIHKGSSYGKASDETNHKKSE</sequence>
<feature type="transmembrane region" description="Helical" evidence="4">
    <location>
        <begin position="60"/>
        <end position="81"/>
    </location>
</feature>
<dbReference type="AlphaFoldDB" id="A0A0B6ZJ34"/>
<dbReference type="GO" id="GO:0012505">
    <property type="term" value="C:endomembrane system"/>
    <property type="evidence" value="ECO:0007669"/>
    <property type="project" value="TreeGrafter"/>
</dbReference>
<protein>
    <recommendedName>
        <fullName evidence="5">Acyltransferase C-terminal domain-containing protein</fullName>
    </recommendedName>
</protein>
<proteinExistence type="inferred from homology"/>
<gene>
    <name evidence="6" type="primary">ORF66544</name>
</gene>
<keyword evidence="3" id="KW-0012">Acyltransferase</keyword>
<evidence type="ECO:0000256" key="3">
    <source>
        <dbReference type="ARBA" id="ARBA00023315"/>
    </source>
</evidence>
<evidence type="ECO:0000256" key="1">
    <source>
        <dbReference type="ARBA" id="ARBA00008655"/>
    </source>
</evidence>
<evidence type="ECO:0000256" key="2">
    <source>
        <dbReference type="ARBA" id="ARBA00022679"/>
    </source>
</evidence>